<dbReference type="RefSeq" id="WP_090111308.1">
    <property type="nucleotide sequence ID" value="NZ_FNAT01000002.1"/>
</dbReference>
<evidence type="ECO:0000256" key="1">
    <source>
        <dbReference type="SAM" id="MobiDB-lite"/>
    </source>
</evidence>
<protein>
    <recommendedName>
        <fullName evidence="4">DUF1178 family protein</fullName>
    </recommendedName>
</protein>
<dbReference type="Pfam" id="PF06676">
    <property type="entry name" value="DUF1178"/>
    <property type="match status" value="1"/>
</dbReference>
<evidence type="ECO:0008006" key="4">
    <source>
        <dbReference type="Google" id="ProtNLM"/>
    </source>
</evidence>
<dbReference type="OrthoDB" id="9799894at2"/>
<reference evidence="3" key="1">
    <citation type="submission" date="2016-10" db="EMBL/GenBank/DDBJ databases">
        <authorList>
            <person name="Varghese N."/>
            <person name="Submissions S."/>
        </authorList>
    </citation>
    <scope>NUCLEOTIDE SEQUENCE [LARGE SCALE GENOMIC DNA]</scope>
    <source>
        <strain evidence="3">DSM 21424</strain>
    </source>
</reference>
<dbReference type="AlphaFoldDB" id="A0A1G7DDP6"/>
<gene>
    <name evidence="2" type="ORF">SAMN04488567_1894</name>
</gene>
<name>A0A1G7DDP6_9RHOB</name>
<dbReference type="Proteomes" id="UP000198922">
    <property type="component" value="Unassembled WGS sequence"/>
</dbReference>
<accession>A0A1G7DDP6</accession>
<feature type="compositionally biased region" description="Basic and acidic residues" evidence="1">
    <location>
        <begin position="53"/>
        <end position="65"/>
    </location>
</feature>
<keyword evidence="3" id="KW-1185">Reference proteome</keyword>
<dbReference type="InterPro" id="IPR009562">
    <property type="entry name" value="DUF1178"/>
</dbReference>
<proteinExistence type="predicted"/>
<dbReference type="PIRSF" id="PIRSF032131">
    <property type="entry name" value="UCP032131"/>
    <property type="match status" value="1"/>
</dbReference>
<dbReference type="EMBL" id="FNAT01000002">
    <property type="protein sequence ID" value="SDE49651.1"/>
    <property type="molecule type" value="Genomic_DNA"/>
</dbReference>
<dbReference type="STRING" id="521013.SAMN04488567_1894"/>
<evidence type="ECO:0000313" key="2">
    <source>
        <dbReference type="EMBL" id="SDE49651.1"/>
    </source>
</evidence>
<feature type="region of interest" description="Disordered" evidence="1">
    <location>
        <begin position="50"/>
        <end position="71"/>
    </location>
</feature>
<sequence length="141" mass="15622">MIRYDLTCKNGHAFDSWFASASAYDALEKAGQLSCAVCGDARVTKALMAPSVKESEAPRQPRRLSEPGTPLERAMAELRRKVEANSDYVGDAFAREARDMHEGRSPERAIHGEAKPEEARRLIEDGIPVAPLPFAPRRRTN</sequence>
<organism evidence="2 3">
    <name type="scientific">Limimaricola pyoseonensis</name>
    <dbReference type="NCBI Taxonomy" id="521013"/>
    <lineage>
        <taxon>Bacteria</taxon>
        <taxon>Pseudomonadati</taxon>
        <taxon>Pseudomonadota</taxon>
        <taxon>Alphaproteobacteria</taxon>
        <taxon>Rhodobacterales</taxon>
        <taxon>Paracoccaceae</taxon>
        <taxon>Limimaricola</taxon>
    </lineage>
</organism>
<evidence type="ECO:0000313" key="3">
    <source>
        <dbReference type="Proteomes" id="UP000198922"/>
    </source>
</evidence>